<dbReference type="PANTHER" id="PTHR43654">
    <property type="entry name" value="GLUTAMATE 5-KINASE"/>
    <property type="match status" value="1"/>
</dbReference>
<dbReference type="InterPro" id="IPR011529">
    <property type="entry name" value="Glu_5kinase"/>
</dbReference>
<comment type="subcellular location">
    <subcellularLocation>
        <location evidence="8">Cytoplasm</location>
    </subcellularLocation>
</comment>
<evidence type="ECO:0000256" key="8">
    <source>
        <dbReference type="HAMAP-Rule" id="MF_00456"/>
    </source>
</evidence>
<dbReference type="PROSITE" id="PS50890">
    <property type="entry name" value="PUA"/>
    <property type="match status" value="1"/>
</dbReference>
<dbReference type="NCBIfam" id="TIGR01027">
    <property type="entry name" value="proB"/>
    <property type="match status" value="1"/>
</dbReference>
<feature type="binding site" evidence="8">
    <location>
        <position position="16"/>
    </location>
    <ligand>
        <name>ATP</name>
        <dbReference type="ChEBI" id="CHEBI:30616"/>
    </ligand>
</feature>
<dbReference type="Pfam" id="PF00696">
    <property type="entry name" value="AA_kinase"/>
    <property type="match status" value="1"/>
</dbReference>
<feature type="binding site" evidence="8">
    <location>
        <begin position="175"/>
        <end position="176"/>
    </location>
    <ligand>
        <name>ATP</name>
        <dbReference type="ChEBI" id="CHEBI:30616"/>
    </ligand>
</feature>
<comment type="pathway">
    <text evidence="8">Amino-acid biosynthesis; L-proline biosynthesis; L-glutamate 5-semialdehyde from L-glutamate: step 1/2.</text>
</comment>
<evidence type="ECO:0000313" key="10">
    <source>
        <dbReference type="EMBL" id="QGU32650.1"/>
    </source>
</evidence>
<evidence type="ECO:0000256" key="3">
    <source>
        <dbReference type="ARBA" id="ARBA00022650"/>
    </source>
</evidence>
<dbReference type="RefSeq" id="WP_153974846.1">
    <property type="nucleotide sequence ID" value="NZ_CP039268.1"/>
</dbReference>
<keyword evidence="3 8" id="KW-0641">Proline biosynthesis</keyword>
<dbReference type="HAMAP" id="MF_00456">
    <property type="entry name" value="ProB"/>
    <property type="match status" value="1"/>
</dbReference>
<dbReference type="PIRSF" id="PIRSF000729">
    <property type="entry name" value="GK"/>
    <property type="match status" value="1"/>
</dbReference>
<dbReference type="AlphaFoldDB" id="A0A6I6EER3"/>
<dbReference type="CDD" id="cd04242">
    <property type="entry name" value="AAK_G5K_ProB"/>
    <property type="match status" value="1"/>
</dbReference>
<evidence type="ECO:0000256" key="5">
    <source>
        <dbReference type="ARBA" id="ARBA00022741"/>
    </source>
</evidence>
<feature type="domain" description="PUA" evidence="9">
    <location>
        <begin position="283"/>
        <end position="366"/>
    </location>
</feature>
<evidence type="ECO:0000313" key="11">
    <source>
        <dbReference type="Proteomes" id="UP000426424"/>
    </source>
</evidence>
<feature type="binding site" evidence="8">
    <location>
        <position position="143"/>
    </location>
    <ligand>
        <name>substrate</name>
    </ligand>
</feature>
<gene>
    <name evidence="8" type="primary">proB</name>
    <name evidence="10" type="ORF">E6P07_06415</name>
</gene>
<dbReference type="SUPFAM" id="SSF88697">
    <property type="entry name" value="PUA domain-like"/>
    <property type="match status" value="1"/>
</dbReference>
<keyword evidence="2 8" id="KW-0028">Amino-acid biosynthesis</keyword>
<dbReference type="InterPro" id="IPR001048">
    <property type="entry name" value="Asp/Glu/Uridylate_kinase"/>
</dbReference>
<evidence type="ECO:0000256" key="7">
    <source>
        <dbReference type="ARBA" id="ARBA00022840"/>
    </source>
</evidence>
<reference evidence="10 11" key="1">
    <citation type="submission" date="2019-12" db="EMBL/GenBank/DDBJ databases">
        <title>The complete genome of the thermophilic, anoxygenic phototrophic gammaproteobacterium Thermochromatium tepidum.</title>
        <authorList>
            <person name="Sattley W.M."/>
            <person name="Swingley W.D."/>
            <person name="Burchell B.M."/>
            <person name="Gurbani S.A."/>
            <person name="Kujawa C.M."/>
            <person name="Nuccio D.A."/>
            <person name="Schladweiler J."/>
            <person name="Shaffer K.N."/>
            <person name="Stokes L.M."/>
            <person name="Touchman J.W."/>
            <person name="Blankenship R.E."/>
            <person name="Madigan M.T."/>
        </authorList>
    </citation>
    <scope>NUCLEOTIDE SEQUENCE [LARGE SCALE GENOMIC DNA]</scope>
    <source>
        <strain evidence="10 11">ATCC 43061</strain>
    </source>
</reference>
<proteinExistence type="inferred from homology"/>
<dbReference type="InterPro" id="IPR001057">
    <property type="entry name" value="Glu/AcGlu_kinase"/>
</dbReference>
<dbReference type="InterPro" id="IPR002478">
    <property type="entry name" value="PUA"/>
</dbReference>
<dbReference type="EMBL" id="CP039268">
    <property type="protein sequence ID" value="QGU32650.1"/>
    <property type="molecule type" value="Genomic_DNA"/>
</dbReference>
<dbReference type="InterPro" id="IPR019797">
    <property type="entry name" value="Glutamate_5-kinase_CS"/>
</dbReference>
<dbReference type="FunFam" id="2.30.130.10:FF:000007">
    <property type="entry name" value="Glutamate 5-kinase"/>
    <property type="match status" value="1"/>
</dbReference>
<dbReference type="Proteomes" id="UP000426424">
    <property type="component" value="Chromosome"/>
</dbReference>
<dbReference type="GO" id="GO:0003723">
    <property type="term" value="F:RNA binding"/>
    <property type="evidence" value="ECO:0007669"/>
    <property type="project" value="InterPro"/>
</dbReference>
<organism evidence="10 11">
    <name type="scientific">Thermochromatium tepidum ATCC 43061</name>
    <dbReference type="NCBI Taxonomy" id="316276"/>
    <lineage>
        <taxon>Bacteria</taxon>
        <taxon>Pseudomonadati</taxon>
        <taxon>Pseudomonadota</taxon>
        <taxon>Gammaproteobacteria</taxon>
        <taxon>Chromatiales</taxon>
        <taxon>Chromatiaceae</taxon>
        <taxon>Thermochromatium</taxon>
    </lineage>
</organism>
<dbReference type="InterPro" id="IPR036393">
    <property type="entry name" value="AceGlu_kinase-like_sf"/>
</dbReference>
<dbReference type="SMART" id="SM00359">
    <property type="entry name" value="PUA"/>
    <property type="match status" value="1"/>
</dbReference>
<evidence type="ECO:0000256" key="2">
    <source>
        <dbReference type="ARBA" id="ARBA00022605"/>
    </source>
</evidence>
<feature type="binding site" evidence="8">
    <location>
        <position position="56"/>
    </location>
    <ligand>
        <name>substrate</name>
    </ligand>
</feature>
<evidence type="ECO:0000259" key="9">
    <source>
        <dbReference type="SMART" id="SM00359"/>
    </source>
</evidence>
<evidence type="ECO:0000256" key="1">
    <source>
        <dbReference type="ARBA" id="ARBA00022490"/>
    </source>
</evidence>
<dbReference type="OrthoDB" id="9804434at2"/>
<dbReference type="Pfam" id="PF01472">
    <property type="entry name" value="PUA"/>
    <property type="match status" value="1"/>
</dbReference>
<keyword evidence="5 8" id="KW-0547">Nucleotide-binding</keyword>
<dbReference type="GO" id="GO:0005524">
    <property type="term" value="F:ATP binding"/>
    <property type="evidence" value="ECO:0007669"/>
    <property type="project" value="UniProtKB-KW"/>
</dbReference>
<dbReference type="InterPro" id="IPR041739">
    <property type="entry name" value="G5K_ProB"/>
</dbReference>
<dbReference type="SUPFAM" id="SSF53633">
    <property type="entry name" value="Carbamate kinase-like"/>
    <property type="match status" value="1"/>
</dbReference>
<dbReference type="FunFam" id="3.40.1160.10:FF:000018">
    <property type="entry name" value="Glutamate 5-kinase"/>
    <property type="match status" value="1"/>
</dbReference>
<keyword evidence="1 8" id="KW-0963">Cytoplasm</keyword>
<evidence type="ECO:0000256" key="4">
    <source>
        <dbReference type="ARBA" id="ARBA00022679"/>
    </source>
</evidence>
<keyword evidence="6 8" id="KW-0418">Kinase</keyword>
<protein>
    <recommendedName>
        <fullName evidence="8">Glutamate 5-kinase</fullName>
        <ecNumber evidence="8">2.7.2.11</ecNumber>
    </recommendedName>
    <alternativeName>
        <fullName evidence="8">Gamma-glutamyl kinase</fullName>
        <shortName evidence="8">GK</shortName>
    </alternativeName>
</protein>
<dbReference type="EC" id="2.7.2.11" evidence="8"/>
<dbReference type="GO" id="GO:0055129">
    <property type="term" value="P:L-proline biosynthetic process"/>
    <property type="evidence" value="ECO:0007669"/>
    <property type="project" value="UniProtKB-UniRule"/>
</dbReference>
<dbReference type="GO" id="GO:0005829">
    <property type="term" value="C:cytosol"/>
    <property type="evidence" value="ECO:0007669"/>
    <property type="project" value="TreeGrafter"/>
</dbReference>
<evidence type="ECO:0000256" key="6">
    <source>
        <dbReference type="ARBA" id="ARBA00022777"/>
    </source>
</evidence>
<comment type="function">
    <text evidence="8">Catalyzes the transfer of a phosphate group to glutamate to form L-glutamate 5-phosphate.</text>
</comment>
<dbReference type="CDD" id="cd21157">
    <property type="entry name" value="PUA_G5K"/>
    <property type="match status" value="1"/>
</dbReference>
<dbReference type="KEGG" id="ttp:E6P07_06415"/>
<keyword evidence="7 8" id="KW-0067">ATP-binding</keyword>
<accession>A0A6I6EER3</accession>
<dbReference type="PANTHER" id="PTHR43654:SF1">
    <property type="entry name" value="ISOPENTENYL PHOSPHATE KINASE"/>
    <property type="match status" value="1"/>
</dbReference>
<dbReference type="UniPathway" id="UPA00098">
    <property type="reaction ID" value="UER00359"/>
</dbReference>
<dbReference type="InterPro" id="IPR005715">
    <property type="entry name" value="Glu_5kinase/COase_Synthase"/>
</dbReference>
<sequence>MISRDRIPETRRWVVKIGSALLTRDGQGLERARLAPWVEQMSTRRQAGHEIVLVSSGAVAEGMARLGWRQRPKALHELQAAAAIGQMGLVRAYEDCFQARGLHTAQVLLTRDDLSNRSRYLNARSTLRTLLKLGVIPVINENDTVATDELRFGDNDTLAALVANLIEADLLILLTDQDGLFDQDPRHNPNAKLISETWVSDPLLDQVAGGSVTGLGTGGMVTKVRAARLAARSGTPTIIAPGRSEQVLNRIGAGESVGTLLIPDQEAQAARKQWLAGHLQARGRLVLDEGAVRALREKGTSLLAVGVKAVQGRFNRGEVVICIDEAGREIARGLVNYDADEAKRILGHPSAHFEQILGYLDDEELIHRDNLVLT</sequence>
<dbReference type="InterPro" id="IPR036974">
    <property type="entry name" value="PUA_sf"/>
</dbReference>
<dbReference type="Gene3D" id="3.40.1160.10">
    <property type="entry name" value="Acetylglutamate kinase-like"/>
    <property type="match status" value="2"/>
</dbReference>
<dbReference type="PROSITE" id="PS00902">
    <property type="entry name" value="GLUTAMATE_5_KINASE"/>
    <property type="match status" value="1"/>
</dbReference>
<dbReference type="PRINTS" id="PR00474">
    <property type="entry name" value="GLU5KINASE"/>
</dbReference>
<dbReference type="Gene3D" id="2.30.130.10">
    <property type="entry name" value="PUA domain"/>
    <property type="match status" value="1"/>
</dbReference>
<keyword evidence="4 8" id="KW-0808">Transferase</keyword>
<dbReference type="GO" id="GO:0004349">
    <property type="term" value="F:glutamate 5-kinase activity"/>
    <property type="evidence" value="ECO:0007669"/>
    <property type="project" value="UniProtKB-UniRule"/>
</dbReference>
<keyword evidence="11" id="KW-1185">Reference proteome</keyword>
<comment type="catalytic activity">
    <reaction evidence="8">
        <text>L-glutamate + ATP = L-glutamyl 5-phosphate + ADP</text>
        <dbReference type="Rhea" id="RHEA:14877"/>
        <dbReference type="ChEBI" id="CHEBI:29985"/>
        <dbReference type="ChEBI" id="CHEBI:30616"/>
        <dbReference type="ChEBI" id="CHEBI:58274"/>
        <dbReference type="ChEBI" id="CHEBI:456216"/>
        <dbReference type="EC" id="2.7.2.11"/>
    </reaction>
</comment>
<feature type="binding site" evidence="8">
    <location>
        <position position="155"/>
    </location>
    <ligand>
        <name>substrate</name>
    </ligand>
</feature>
<dbReference type="InterPro" id="IPR015947">
    <property type="entry name" value="PUA-like_sf"/>
</dbReference>
<name>A0A6I6EER3_THETI</name>
<comment type="similarity">
    <text evidence="8">Belongs to the glutamate 5-kinase family.</text>
</comment>
<feature type="binding site" evidence="8">
    <location>
        <begin position="217"/>
        <end position="223"/>
    </location>
    <ligand>
        <name>ATP</name>
        <dbReference type="ChEBI" id="CHEBI:30616"/>
    </ligand>
</feature>